<protein>
    <submittedName>
        <fullName evidence="1">Uncharacterized protein</fullName>
    </submittedName>
</protein>
<sequence length="78" mass="8189">MAVRSGEEEEAALTCPPVRCCETTQQAGGALPYVASQLRTANQLASIGRYSSPTFVPSGQSFDVGCHAEDSACHNLQS</sequence>
<gene>
    <name evidence="1" type="ORF">T4D_12690</name>
</gene>
<accession>A0A0V1FMB9</accession>
<dbReference type="Proteomes" id="UP000054995">
    <property type="component" value="Unassembled WGS sequence"/>
</dbReference>
<evidence type="ECO:0000313" key="2">
    <source>
        <dbReference type="Proteomes" id="UP000054995"/>
    </source>
</evidence>
<keyword evidence="2" id="KW-1185">Reference proteome</keyword>
<reference evidence="1 2" key="1">
    <citation type="submission" date="2015-01" db="EMBL/GenBank/DDBJ databases">
        <title>Evolution of Trichinella species and genotypes.</title>
        <authorList>
            <person name="Korhonen P.K."/>
            <person name="Edoardo P."/>
            <person name="Giuseppe L.R."/>
            <person name="Gasser R.B."/>
        </authorList>
    </citation>
    <scope>NUCLEOTIDE SEQUENCE [LARGE SCALE GENOMIC DNA]</scope>
    <source>
        <strain evidence="1">ISS470</strain>
    </source>
</reference>
<organism evidence="1 2">
    <name type="scientific">Trichinella pseudospiralis</name>
    <name type="common">Parasitic roundworm</name>
    <dbReference type="NCBI Taxonomy" id="6337"/>
    <lineage>
        <taxon>Eukaryota</taxon>
        <taxon>Metazoa</taxon>
        <taxon>Ecdysozoa</taxon>
        <taxon>Nematoda</taxon>
        <taxon>Enoplea</taxon>
        <taxon>Dorylaimia</taxon>
        <taxon>Trichinellida</taxon>
        <taxon>Trichinellidae</taxon>
        <taxon>Trichinella</taxon>
    </lineage>
</organism>
<dbReference type="OrthoDB" id="10566334at2759"/>
<proteinExistence type="predicted"/>
<dbReference type="EMBL" id="JYDT01000060">
    <property type="protein sequence ID" value="KRY87163.1"/>
    <property type="molecule type" value="Genomic_DNA"/>
</dbReference>
<evidence type="ECO:0000313" key="1">
    <source>
        <dbReference type="EMBL" id="KRY87163.1"/>
    </source>
</evidence>
<name>A0A0V1FMB9_TRIPS</name>
<comment type="caution">
    <text evidence="1">The sequence shown here is derived from an EMBL/GenBank/DDBJ whole genome shotgun (WGS) entry which is preliminary data.</text>
</comment>